<reference evidence="2 3" key="1">
    <citation type="submission" date="2016-12" db="EMBL/GenBank/DDBJ databases">
        <title>Complete genome sequence of Clostridium kluyveri JZZ isolated from the pit mud of a Chinese flavor liquor-making factory.</title>
        <authorList>
            <person name="Wang Y."/>
        </authorList>
    </citation>
    <scope>NUCLEOTIDE SEQUENCE [LARGE SCALE GENOMIC DNA]</scope>
    <source>
        <strain evidence="2 3">JZZ</strain>
    </source>
</reference>
<keyword evidence="1" id="KW-0472">Membrane</keyword>
<keyword evidence="1" id="KW-1133">Transmembrane helix</keyword>
<feature type="transmembrane region" description="Helical" evidence="1">
    <location>
        <begin position="112"/>
        <end position="130"/>
    </location>
</feature>
<keyword evidence="1" id="KW-0812">Transmembrane</keyword>
<name>A0A1L5F710_CLOKL</name>
<evidence type="ECO:0000313" key="3">
    <source>
        <dbReference type="Proteomes" id="UP000184604"/>
    </source>
</evidence>
<feature type="transmembrane region" description="Helical" evidence="1">
    <location>
        <begin position="82"/>
        <end position="100"/>
    </location>
</feature>
<proteinExistence type="predicted"/>
<evidence type="ECO:0000313" key="2">
    <source>
        <dbReference type="EMBL" id="APM38630.1"/>
    </source>
</evidence>
<feature type="transmembrane region" description="Helical" evidence="1">
    <location>
        <begin position="252"/>
        <end position="271"/>
    </location>
</feature>
<evidence type="ECO:0000256" key="1">
    <source>
        <dbReference type="SAM" id="Phobius"/>
    </source>
</evidence>
<dbReference type="InterPro" id="IPR025291">
    <property type="entry name" value="DUF4153"/>
</dbReference>
<gene>
    <name evidence="2" type="ORF">BS101_07670</name>
</gene>
<feature type="transmembrane region" description="Helical" evidence="1">
    <location>
        <begin position="291"/>
        <end position="311"/>
    </location>
</feature>
<dbReference type="AlphaFoldDB" id="A0A1L5F710"/>
<feature type="transmembrane region" description="Helical" evidence="1">
    <location>
        <begin position="317"/>
        <end position="335"/>
    </location>
</feature>
<feature type="transmembrane region" description="Helical" evidence="1">
    <location>
        <begin position="342"/>
        <end position="365"/>
    </location>
</feature>
<feature type="transmembrane region" description="Helical" evidence="1">
    <location>
        <begin position="179"/>
        <end position="198"/>
    </location>
</feature>
<organism evidence="2 3">
    <name type="scientific">Clostridium kluyveri</name>
    <dbReference type="NCBI Taxonomy" id="1534"/>
    <lineage>
        <taxon>Bacteria</taxon>
        <taxon>Bacillati</taxon>
        <taxon>Bacillota</taxon>
        <taxon>Clostridia</taxon>
        <taxon>Eubacteriales</taxon>
        <taxon>Clostridiaceae</taxon>
        <taxon>Clostridium</taxon>
    </lineage>
</organism>
<feature type="transmembrane region" description="Helical" evidence="1">
    <location>
        <begin position="142"/>
        <end position="167"/>
    </location>
</feature>
<feature type="transmembrane region" description="Helical" evidence="1">
    <location>
        <begin position="219"/>
        <end position="240"/>
    </location>
</feature>
<dbReference type="Proteomes" id="UP000184604">
    <property type="component" value="Chromosome"/>
</dbReference>
<sequence>MKLINYTKKLLMGLYSSFKRFPLTILFSASVALVLIIISETTSSDKDLLYRLSLIFALGIPVSLCIKLFLEKKDQEKNPIIFIGSHILGIIFLILYYFLFLRNTELYSITRYSAVSLSLYMAFLFIPYLVKKENFEMYVITVFKSFFITVIYSIILYLGLSAILFTIDKLLEIKVLTKIYYYTWLLVIFLFSMSYFLSGIPSKHKEVPVKSYPKLLKILLLYIIMPLLTAYTIILYIYFVKIIVTSKWPIGMVSHLVIWYSIIVTIVLFFITPIKEENLWQNKFLKFFPKIILPLIVMMFISIGMRINAYGVTENRYFIVILGIWLFFIMVYLSFIKKPKNIMIPVTLSIISLISVFGPTSSYSISKLSQNNRFEKILIKNNMLKNEQIQVSNNISQEDKFQINSILDYFNRNHSLKEVNYLPQGFKLGDTKDIFGFAFSTPRNNFTKEYFNFTRNKAEQAINIENYDYLFHVTNIKDENTPSNSSFTASYDYNTSTIKINHGGNELYTKNLNIFINGLIEKHSIIPEENSLPQEEMTLSEENTNIKVKLIFSNIYGNVDMENKIFNITGIDFYVLVKIK</sequence>
<feature type="transmembrane region" description="Helical" evidence="1">
    <location>
        <begin position="21"/>
        <end position="38"/>
    </location>
</feature>
<accession>A0A1L5F710</accession>
<dbReference type="OrthoDB" id="9809196at2"/>
<dbReference type="EMBL" id="CP018335">
    <property type="protein sequence ID" value="APM38630.1"/>
    <property type="molecule type" value="Genomic_DNA"/>
</dbReference>
<feature type="transmembrane region" description="Helical" evidence="1">
    <location>
        <begin position="50"/>
        <end position="70"/>
    </location>
</feature>
<protein>
    <submittedName>
        <fullName evidence="2">DUF4153 domain-containing protein</fullName>
    </submittedName>
</protein>
<dbReference type="Pfam" id="PF13687">
    <property type="entry name" value="DUF4153"/>
    <property type="match status" value="1"/>
</dbReference>